<dbReference type="Gene3D" id="3.40.630.30">
    <property type="match status" value="1"/>
</dbReference>
<feature type="domain" description="N-acetyltransferase" evidence="1">
    <location>
        <begin position="23"/>
        <end position="212"/>
    </location>
</feature>
<dbReference type="OMA" id="RMNLHLL"/>
<dbReference type="Proteomes" id="UP000053558">
    <property type="component" value="Unassembled WGS sequence"/>
</dbReference>
<dbReference type="AlphaFoldDB" id="A0A5M3N764"/>
<comment type="caution">
    <text evidence="2">The sequence shown here is derived from an EMBL/GenBank/DDBJ whole genome shotgun (WGS) entry which is preliminary data.</text>
</comment>
<accession>A0A5M3N764</accession>
<evidence type="ECO:0000313" key="2">
    <source>
        <dbReference type="EMBL" id="EIW86924.1"/>
    </source>
</evidence>
<dbReference type="InterPro" id="IPR016181">
    <property type="entry name" value="Acyl_CoA_acyltransferase"/>
</dbReference>
<dbReference type="KEGG" id="cput:CONPUDRAFT_115792"/>
<dbReference type="InterPro" id="IPR000182">
    <property type="entry name" value="GNAT_dom"/>
</dbReference>
<dbReference type="SUPFAM" id="SSF55729">
    <property type="entry name" value="Acyl-CoA N-acyltransferases (Nat)"/>
    <property type="match status" value="1"/>
</dbReference>
<evidence type="ECO:0000259" key="1">
    <source>
        <dbReference type="Pfam" id="PF13302"/>
    </source>
</evidence>
<dbReference type="EMBL" id="JH711573">
    <property type="protein sequence ID" value="EIW86924.1"/>
    <property type="molecule type" value="Genomic_DNA"/>
</dbReference>
<dbReference type="OrthoDB" id="630895at2759"/>
<dbReference type="Pfam" id="PF13302">
    <property type="entry name" value="Acetyltransf_3"/>
    <property type="match status" value="1"/>
</dbReference>
<organism evidence="2 3">
    <name type="scientific">Coniophora puteana (strain RWD-64-598)</name>
    <name type="common">Brown rot fungus</name>
    <dbReference type="NCBI Taxonomy" id="741705"/>
    <lineage>
        <taxon>Eukaryota</taxon>
        <taxon>Fungi</taxon>
        <taxon>Dikarya</taxon>
        <taxon>Basidiomycota</taxon>
        <taxon>Agaricomycotina</taxon>
        <taxon>Agaricomycetes</taxon>
        <taxon>Agaricomycetidae</taxon>
        <taxon>Boletales</taxon>
        <taxon>Coniophorineae</taxon>
        <taxon>Coniophoraceae</taxon>
        <taxon>Coniophora</taxon>
    </lineage>
</organism>
<sequence>MRPLQINEKTGEPFLRLPAPHDRIILTPPRESDKVNIVPILNDERVWRWLQGPPVPYLPEHADLWIDGSARECQDVLEELEADTSKPGEPIKLVEMCPARMLREVQEDGSEVYIGDIGIVRSRMDHILDPLERAERIKENEEKELGDLTILWTFHETDYLAPSHHGRGIIPAALGVIRDQWAIPRMGARHIVGYTFAENKASARVFEKCGFVFRGQFDNGTVVRGEKKELNWLEWTYVE</sequence>
<dbReference type="PANTHER" id="PTHR43328">
    <property type="entry name" value="ACETYLTRANSFERASE-RELATED"/>
    <property type="match status" value="1"/>
</dbReference>
<dbReference type="RefSeq" id="XP_007763573.1">
    <property type="nucleotide sequence ID" value="XM_007765383.1"/>
</dbReference>
<gene>
    <name evidence="2" type="ORF">CONPUDRAFT_115792</name>
</gene>
<dbReference type="GeneID" id="19199179"/>
<protein>
    <recommendedName>
        <fullName evidence="1">N-acetyltransferase domain-containing protein</fullName>
    </recommendedName>
</protein>
<dbReference type="GO" id="GO:0016747">
    <property type="term" value="F:acyltransferase activity, transferring groups other than amino-acyl groups"/>
    <property type="evidence" value="ECO:0007669"/>
    <property type="project" value="InterPro"/>
</dbReference>
<reference evidence="3" key="1">
    <citation type="journal article" date="2012" name="Science">
        <title>The Paleozoic origin of enzymatic lignin decomposition reconstructed from 31 fungal genomes.</title>
        <authorList>
            <person name="Floudas D."/>
            <person name="Binder M."/>
            <person name="Riley R."/>
            <person name="Barry K."/>
            <person name="Blanchette R.A."/>
            <person name="Henrissat B."/>
            <person name="Martinez A.T."/>
            <person name="Otillar R."/>
            <person name="Spatafora J.W."/>
            <person name="Yadav J.S."/>
            <person name="Aerts A."/>
            <person name="Benoit I."/>
            <person name="Boyd A."/>
            <person name="Carlson A."/>
            <person name="Copeland A."/>
            <person name="Coutinho P.M."/>
            <person name="de Vries R.P."/>
            <person name="Ferreira P."/>
            <person name="Findley K."/>
            <person name="Foster B."/>
            <person name="Gaskell J."/>
            <person name="Glotzer D."/>
            <person name="Gorecki P."/>
            <person name="Heitman J."/>
            <person name="Hesse C."/>
            <person name="Hori C."/>
            <person name="Igarashi K."/>
            <person name="Jurgens J.A."/>
            <person name="Kallen N."/>
            <person name="Kersten P."/>
            <person name="Kohler A."/>
            <person name="Kuees U."/>
            <person name="Kumar T.K.A."/>
            <person name="Kuo A."/>
            <person name="LaButti K."/>
            <person name="Larrondo L.F."/>
            <person name="Lindquist E."/>
            <person name="Ling A."/>
            <person name="Lombard V."/>
            <person name="Lucas S."/>
            <person name="Lundell T."/>
            <person name="Martin R."/>
            <person name="McLaughlin D.J."/>
            <person name="Morgenstern I."/>
            <person name="Morin E."/>
            <person name="Murat C."/>
            <person name="Nagy L.G."/>
            <person name="Nolan M."/>
            <person name="Ohm R.A."/>
            <person name="Patyshakuliyeva A."/>
            <person name="Rokas A."/>
            <person name="Ruiz-Duenas F.J."/>
            <person name="Sabat G."/>
            <person name="Salamov A."/>
            <person name="Samejima M."/>
            <person name="Schmutz J."/>
            <person name="Slot J.C."/>
            <person name="St John F."/>
            <person name="Stenlid J."/>
            <person name="Sun H."/>
            <person name="Sun S."/>
            <person name="Syed K."/>
            <person name="Tsang A."/>
            <person name="Wiebenga A."/>
            <person name="Young D."/>
            <person name="Pisabarro A."/>
            <person name="Eastwood D.C."/>
            <person name="Martin F."/>
            <person name="Cullen D."/>
            <person name="Grigoriev I.V."/>
            <person name="Hibbett D.S."/>
        </authorList>
    </citation>
    <scope>NUCLEOTIDE SEQUENCE [LARGE SCALE GENOMIC DNA]</scope>
    <source>
        <strain evidence="3">RWD-64-598 SS2</strain>
    </source>
</reference>
<name>A0A5M3N764_CONPW</name>
<proteinExistence type="predicted"/>
<dbReference type="PANTHER" id="PTHR43328:SF1">
    <property type="entry name" value="N-ACETYLTRANSFERASE DOMAIN-CONTAINING PROTEIN"/>
    <property type="match status" value="1"/>
</dbReference>
<keyword evidence="3" id="KW-1185">Reference proteome</keyword>
<evidence type="ECO:0000313" key="3">
    <source>
        <dbReference type="Proteomes" id="UP000053558"/>
    </source>
</evidence>